<dbReference type="SMART" id="SM00368">
    <property type="entry name" value="LRR_RI"/>
    <property type="match status" value="17"/>
</dbReference>
<dbReference type="SUPFAM" id="SSF52047">
    <property type="entry name" value="RNI-like"/>
    <property type="match status" value="2"/>
</dbReference>
<dbReference type="Pfam" id="PF13516">
    <property type="entry name" value="LRR_6"/>
    <property type="match status" value="17"/>
</dbReference>
<evidence type="ECO:0000256" key="2">
    <source>
        <dbReference type="ARBA" id="ARBA00022737"/>
    </source>
</evidence>
<keyword evidence="4" id="KW-1185">Reference proteome</keyword>
<accession>A0A6S7I2I9</accession>
<dbReference type="InterPro" id="IPR051261">
    <property type="entry name" value="NLR"/>
</dbReference>
<organism evidence="3 4">
    <name type="scientific">Paramuricea clavata</name>
    <name type="common">Red gorgonian</name>
    <name type="synonym">Violescent sea-whip</name>
    <dbReference type="NCBI Taxonomy" id="317549"/>
    <lineage>
        <taxon>Eukaryota</taxon>
        <taxon>Metazoa</taxon>
        <taxon>Cnidaria</taxon>
        <taxon>Anthozoa</taxon>
        <taxon>Octocorallia</taxon>
        <taxon>Malacalcyonacea</taxon>
        <taxon>Plexauridae</taxon>
        <taxon>Paramuricea</taxon>
    </lineage>
</organism>
<dbReference type="CDD" id="cd00116">
    <property type="entry name" value="LRR_RI"/>
    <property type="match status" value="1"/>
</dbReference>
<name>A0A6S7I2I9_PARCT</name>
<feature type="non-terminal residue" evidence="3">
    <location>
        <position position="1155"/>
    </location>
</feature>
<dbReference type="PANTHER" id="PTHR24106">
    <property type="entry name" value="NACHT, LRR AND CARD DOMAINS-CONTAINING"/>
    <property type="match status" value="1"/>
</dbReference>
<keyword evidence="1" id="KW-0433">Leucine-rich repeat</keyword>
<dbReference type="Proteomes" id="UP001152795">
    <property type="component" value="Unassembled WGS sequence"/>
</dbReference>
<dbReference type="SMART" id="SM00365">
    <property type="entry name" value="LRR_SD22"/>
    <property type="match status" value="9"/>
</dbReference>
<proteinExistence type="predicted"/>
<comment type="caution">
    <text evidence="3">The sequence shown here is derived from an EMBL/GenBank/DDBJ whole genome shotgun (WGS) entry which is preliminary data.</text>
</comment>
<reference evidence="3" key="1">
    <citation type="submission" date="2020-04" db="EMBL/GenBank/DDBJ databases">
        <authorList>
            <person name="Alioto T."/>
            <person name="Alioto T."/>
            <person name="Gomez Garrido J."/>
        </authorList>
    </citation>
    <scope>NUCLEOTIDE SEQUENCE</scope>
    <source>
        <strain evidence="3">A484AB</strain>
    </source>
</reference>
<protein>
    <submittedName>
        <fullName evidence="3">NACHT, LRR and PYD domains-containing 12-like isoform X1</fullName>
    </submittedName>
</protein>
<dbReference type="EMBL" id="CACRXK020003980">
    <property type="protein sequence ID" value="CAB4001001.1"/>
    <property type="molecule type" value="Genomic_DNA"/>
</dbReference>
<dbReference type="InterPro" id="IPR006553">
    <property type="entry name" value="Leu-rich_rpt_Cys-con_subtyp"/>
</dbReference>
<dbReference type="SMART" id="SM00367">
    <property type="entry name" value="LRR_CC"/>
    <property type="match status" value="15"/>
</dbReference>
<keyword evidence="2" id="KW-0677">Repeat</keyword>
<sequence>VVRFYASESYWLRHVVTTIYNNTNNYVSIYARLMTLNHYAYSHLISSHFKLQSWTKPLRQFQPILQIQCRNNFWGKIVSTSYVQDCSIASRPMCTIAKYINNTGNAISETPLKARVFDTKLVAWPLVLPACRPKGTDSGPASKARYFVLSAFAHERGILIGCLLLDSIIRSVIHHKGSRYSLDKLKIRKLITFFDYKWNKNRLFIVYLKEEILDTLYVSQENDLLVDVEMQLHVSLFETLCDLQGFAERAKQKTSSLPNEITEINFVLSTANKYCTHDLIIENEHLEIWQLLTALLAFLELKRSHLHICSSNIDSIHYLGLTNSFHQVPRNIHTLSSIIEVYEYLVELDQMNWSARVMRAHYQFPWACTRAMPAHCITLFIVSIMFRQCRDLTFSQLFINFTINKTIEETAFGLLPSLQSQKFHGCVLLSGYSRPQPFLIIQIFGRLVHRRENRSDWKPLLAGYAMIFHAPLHPHQIYIPYKPAKFYPQNYFAKKSFKLKINYILSHRSFLVVNPFHAWLIKFNIISFLTLEEWAFLLGTTNEIALLGIKCLYELQDVDIMKSVSSKFLARDGKLDLKSLNIAAVDSAALFTFLGNSKNLKELAFFECRIQDNYNYHFKSFMVNTAGNNITSFMWYDGYLEDVAVEYLSEALKSENCKLTELNLVANEITDQGVEYLSEALKSENCKLTELNLVANEITDQGVEYLSEALKSENCKLTELNLGANQITDQGVEYLSEALKSENCKLTELNLVANEITDQGVEYLSEALKSENCKLTKLNLYRNEITDQGVEYLSEGLKSENCKLTKLNLHGNKITHQGVEYLSEALKSENCKLTELDLASNKITDQGVEYLSEALKSKNCKLTELNLHGNEITDQGVEYLSEGLKSENCKLTKLNLHGNEITDQGVEYLSEGLKSENCKLTKLNLHGNEITDQGVEYLSEGLKSENCKLTKLNLHGNEITDQGVEYLSEGLKSENCKLTKLNLHGNEITDQGVEYLSEGLKSENCKLTKLNLHGNEITDQGVEYLSEGLKSENCKLTKLNLHGNEITDQGVEYLSEGLKSENCKLTKLNLVANEITDQGVEYLSEALKSENCKLTKLNLFGNEITDQGVEYLSEALKSENCKLTKLNLGRNKIADQGVEYLSEALKSENCKLILN</sequence>
<dbReference type="OrthoDB" id="5984071at2759"/>
<evidence type="ECO:0000313" key="3">
    <source>
        <dbReference type="EMBL" id="CAB4001001.1"/>
    </source>
</evidence>
<gene>
    <name evidence="3" type="ORF">PACLA_8A028071</name>
</gene>
<dbReference type="AlphaFoldDB" id="A0A6S7I2I9"/>
<dbReference type="InterPro" id="IPR001611">
    <property type="entry name" value="Leu-rich_rpt"/>
</dbReference>
<dbReference type="Gene3D" id="3.80.10.10">
    <property type="entry name" value="Ribonuclease Inhibitor"/>
    <property type="match status" value="5"/>
</dbReference>
<evidence type="ECO:0000256" key="1">
    <source>
        <dbReference type="ARBA" id="ARBA00022614"/>
    </source>
</evidence>
<evidence type="ECO:0000313" key="4">
    <source>
        <dbReference type="Proteomes" id="UP001152795"/>
    </source>
</evidence>
<dbReference type="InterPro" id="IPR032675">
    <property type="entry name" value="LRR_dom_sf"/>
</dbReference>